<dbReference type="VEuPathDB" id="VectorBase:ADAR2_006308"/>
<gene>
    <name evidence="3" type="ORF">AND_005687</name>
</gene>
<dbReference type="EMBL" id="ADMH02001414">
    <property type="protein sequence ID" value="ETN62620.1"/>
    <property type="molecule type" value="Genomic_DNA"/>
</dbReference>
<feature type="compositionally biased region" description="Polar residues" evidence="1">
    <location>
        <begin position="159"/>
        <end position="168"/>
    </location>
</feature>
<feature type="domain" description="MADF" evidence="2">
    <location>
        <begin position="43"/>
        <end position="132"/>
    </location>
</feature>
<dbReference type="OMA" id="IENKERW"/>
<dbReference type="PANTHER" id="PTHR21505">
    <property type="entry name" value="MADF DOMAIN-CONTAINING PROTEIN-RELATED"/>
    <property type="match status" value="1"/>
</dbReference>
<evidence type="ECO:0000313" key="3">
    <source>
        <dbReference type="EMBL" id="ETN62620.1"/>
    </source>
</evidence>
<reference evidence="3" key="2">
    <citation type="submission" date="2010-05" db="EMBL/GenBank/DDBJ databases">
        <authorList>
            <person name="Almeida L.G."/>
            <person name="Nicolas M.F."/>
            <person name="Souza R.C."/>
            <person name="Vasconcelos A.T.R."/>
        </authorList>
    </citation>
    <scope>NUCLEOTIDE SEQUENCE</scope>
</reference>
<dbReference type="VEuPathDB" id="VectorBase:ADAC005687"/>
<dbReference type="PROSITE" id="PS51029">
    <property type="entry name" value="MADF"/>
    <property type="match status" value="1"/>
</dbReference>
<sequence>MDKPTSGVGKPKTHKKRITTTSRFKGGKGIENKERWTSKNIMKLIETLHKFPILWDPQHPEYKVRSKRHQACVELANIFLVSVGDIKKKIENLRTVYNRNRNAIQCKSALGEVTPTKWFAYDAMDNLLGSTYEPIIFQGVESEWKDSSFLNECEEDESQSAITSSSPSRKGKRSDPEEEPSNATTNTTKSSNSAISNCDSVELGCAFLATILRTSKRSESDKLKFMFHMQKCFYEFEKGSLNMN</sequence>
<dbReference type="EnsemblMetazoa" id="ADAC005687-RA">
    <property type="protein sequence ID" value="ADAC005687-PA"/>
    <property type="gene ID" value="ADAC005687"/>
</dbReference>
<organism evidence="3">
    <name type="scientific">Anopheles darlingi</name>
    <name type="common">Mosquito</name>
    <dbReference type="NCBI Taxonomy" id="43151"/>
    <lineage>
        <taxon>Eukaryota</taxon>
        <taxon>Metazoa</taxon>
        <taxon>Ecdysozoa</taxon>
        <taxon>Arthropoda</taxon>
        <taxon>Hexapoda</taxon>
        <taxon>Insecta</taxon>
        <taxon>Pterygota</taxon>
        <taxon>Neoptera</taxon>
        <taxon>Endopterygota</taxon>
        <taxon>Diptera</taxon>
        <taxon>Nematocera</taxon>
        <taxon>Culicoidea</taxon>
        <taxon>Culicidae</taxon>
        <taxon>Anophelinae</taxon>
        <taxon>Anopheles</taxon>
    </lineage>
</organism>
<feature type="region of interest" description="Disordered" evidence="1">
    <location>
        <begin position="155"/>
        <end position="194"/>
    </location>
</feature>
<evidence type="ECO:0000313" key="5">
    <source>
        <dbReference type="Proteomes" id="UP000000673"/>
    </source>
</evidence>
<dbReference type="HOGENOM" id="CLU_1138825_0_0_1"/>
<proteinExistence type="predicted"/>
<dbReference type="AlphaFoldDB" id="W5JI97"/>
<reference evidence="3" key="3">
    <citation type="journal article" date="2013" name="Nucleic Acids Res.">
        <title>The genome of Anopheles darlingi, the main neotropical malaria vector.</title>
        <authorList>
            <person name="Marinotti O."/>
            <person name="Cerqueira G.C."/>
            <person name="de Almeida L.G."/>
            <person name="Ferro M.I."/>
            <person name="Loreto E.L."/>
            <person name="Zaha A."/>
            <person name="Teixeira S.M."/>
            <person name="Wespiser A.R."/>
            <person name="Almeida E Silva A."/>
            <person name="Schlindwein A.D."/>
            <person name="Pacheco A.C."/>
            <person name="Silva A.L."/>
            <person name="Graveley B.R."/>
            <person name="Walenz B.P."/>
            <person name="Lima Bde A."/>
            <person name="Ribeiro C.A."/>
            <person name="Nunes-Silva C.G."/>
            <person name="de Carvalho C.R."/>
            <person name="Soares C.M."/>
            <person name="de Menezes C.B."/>
            <person name="Matiolli C."/>
            <person name="Caffrey D."/>
            <person name="Araujo D.A."/>
            <person name="de Oliveira D.M."/>
            <person name="Golenbock D."/>
            <person name="Grisard E.C."/>
            <person name="Fantinatti-Garboggini F."/>
            <person name="de Carvalho F.M."/>
            <person name="Barcellos F.G."/>
            <person name="Prosdocimi F."/>
            <person name="May G."/>
            <person name="Azevedo Junior G.M."/>
            <person name="Guimaraes G.M."/>
            <person name="Goldman G.H."/>
            <person name="Padilha I.Q."/>
            <person name="Batista Jda S."/>
            <person name="Ferro J.A."/>
            <person name="Ribeiro J.M."/>
            <person name="Fietto J.L."/>
            <person name="Dabbas K.M."/>
            <person name="Cerdeira L."/>
            <person name="Agnez-Lima L.F."/>
            <person name="Brocchi M."/>
            <person name="de Carvalho M.O."/>
            <person name="Teixeira Mde M."/>
            <person name="Diniz Maia Mde M."/>
            <person name="Goldman M.H."/>
            <person name="Cruz Schneider M.P."/>
            <person name="Felipe M.S."/>
            <person name="Hungria M."/>
            <person name="Nicolas M.F."/>
            <person name="Pereira M."/>
            <person name="Montes M.A."/>
            <person name="Cantao M.E."/>
            <person name="Vincentz M."/>
            <person name="Rafael M.S."/>
            <person name="Silverman N."/>
            <person name="Stoco P.H."/>
            <person name="Souza R.C."/>
            <person name="Vicentini R."/>
            <person name="Gazzinelli R.T."/>
            <person name="Neves Rde O."/>
            <person name="Silva R."/>
            <person name="Astolfi-Filho S."/>
            <person name="Maciel T.E."/>
            <person name="Urmenyi T.P."/>
            <person name="Tadei W.P."/>
            <person name="Camargo E.P."/>
            <person name="de Vasconcelos A.T."/>
        </authorList>
    </citation>
    <scope>NUCLEOTIDE SEQUENCE</scope>
</reference>
<dbReference type="Pfam" id="PF10545">
    <property type="entry name" value="MADF_DNA_bdg"/>
    <property type="match status" value="1"/>
</dbReference>
<accession>W5JI97</accession>
<dbReference type="InterPro" id="IPR006578">
    <property type="entry name" value="MADF-dom"/>
</dbReference>
<dbReference type="Proteomes" id="UP000000673">
    <property type="component" value="Unassembled WGS sequence"/>
</dbReference>
<reference evidence="4" key="4">
    <citation type="submission" date="2015-06" db="UniProtKB">
        <authorList>
            <consortium name="EnsemblMetazoa"/>
        </authorList>
    </citation>
    <scope>IDENTIFICATION</scope>
</reference>
<protein>
    <recommendedName>
        <fullName evidence="2">MADF domain-containing protein</fullName>
    </recommendedName>
</protein>
<reference evidence="3 5" key="1">
    <citation type="journal article" date="2010" name="BMC Genomics">
        <title>Combination of measures distinguishes pre-miRNAs from other stem-loops in the genome of the newly sequenced Anopheles darlingi.</title>
        <authorList>
            <person name="Mendes N.D."/>
            <person name="Freitas A.T."/>
            <person name="Vasconcelos A.T."/>
            <person name="Sagot M.F."/>
        </authorList>
    </citation>
    <scope>NUCLEOTIDE SEQUENCE</scope>
</reference>
<evidence type="ECO:0000256" key="1">
    <source>
        <dbReference type="SAM" id="MobiDB-lite"/>
    </source>
</evidence>
<dbReference type="PANTHER" id="PTHR21505:SF12">
    <property type="entry name" value="MADF DOMAIN-CONTAINING PROTEIN-RELATED"/>
    <property type="match status" value="1"/>
</dbReference>
<evidence type="ECO:0000259" key="2">
    <source>
        <dbReference type="PROSITE" id="PS51029"/>
    </source>
</evidence>
<feature type="compositionally biased region" description="Low complexity" evidence="1">
    <location>
        <begin position="181"/>
        <end position="194"/>
    </location>
</feature>
<evidence type="ECO:0000313" key="4">
    <source>
        <dbReference type="EnsemblMetazoa" id="ADAC005687-PA"/>
    </source>
</evidence>
<keyword evidence="5" id="KW-1185">Reference proteome</keyword>
<name>W5JI97_ANODA</name>
<feature type="region of interest" description="Disordered" evidence="1">
    <location>
        <begin position="1"/>
        <end position="27"/>
    </location>
</feature>
<dbReference type="SMART" id="SM00595">
    <property type="entry name" value="MADF"/>
    <property type="match status" value="1"/>
</dbReference>